<keyword evidence="1" id="KW-0472">Membrane</keyword>
<organism evidence="2">
    <name type="scientific">marine sediment metagenome</name>
    <dbReference type="NCBI Taxonomy" id="412755"/>
    <lineage>
        <taxon>unclassified sequences</taxon>
        <taxon>metagenomes</taxon>
        <taxon>ecological metagenomes</taxon>
    </lineage>
</organism>
<feature type="non-terminal residue" evidence="2">
    <location>
        <position position="1"/>
    </location>
</feature>
<proteinExistence type="predicted"/>
<gene>
    <name evidence="2" type="ORF">S03H2_72144</name>
</gene>
<name>X1L5W0_9ZZZZ</name>
<keyword evidence="1" id="KW-0812">Transmembrane</keyword>
<feature type="non-terminal residue" evidence="2">
    <location>
        <position position="70"/>
    </location>
</feature>
<reference evidence="2" key="1">
    <citation type="journal article" date="2014" name="Front. Microbiol.">
        <title>High frequency of phylogenetically diverse reductive dehalogenase-homologous genes in deep subseafloor sedimentary metagenomes.</title>
        <authorList>
            <person name="Kawai M."/>
            <person name="Futagami T."/>
            <person name="Toyoda A."/>
            <person name="Takaki Y."/>
            <person name="Nishi S."/>
            <person name="Hori S."/>
            <person name="Arai W."/>
            <person name="Tsubouchi T."/>
            <person name="Morono Y."/>
            <person name="Uchiyama I."/>
            <person name="Ito T."/>
            <person name="Fujiyama A."/>
            <person name="Inagaki F."/>
            <person name="Takami H."/>
        </authorList>
    </citation>
    <scope>NUCLEOTIDE SEQUENCE</scope>
    <source>
        <strain evidence="2">Expedition CK06-06</strain>
    </source>
</reference>
<protein>
    <submittedName>
        <fullName evidence="2">Uncharacterized protein</fullName>
    </submittedName>
</protein>
<dbReference type="AlphaFoldDB" id="X1L5W0"/>
<comment type="caution">
    <text evidence="2">The sequence shown here is derived from an EMBL/GenBank/DDBJ whole genome shotgun (WGS) entry which is preliminary data.</text>
</comment>
<feature type="transmembrane region" description="Helical" evidence="1">
    <location>
        <begin position="45"/>
        <end position="63"/>
    </location>
</feature>
<evidence type="ECO:0000256" key="1">
    <source>
        <dbReference type="SAM" id="Phobius"/>
    </source>
</evidence>
<feature type="transmembrane region" description="Helical" evidence="1">
    <location>
        <begin position="12"/>
        <end position="33"/>
    </location>
</feature>
<keyword evidence="1" id="KW-1133">Transmembrane helix</keyword>
<sequence length="70" mass="7885">VNAVRPTAARGFVIGFLLVIWGIVKNFAVNWSFDFSMFLGWQFNYWGSVFITLGYIGVVMLISKSVSFAK</sequence>
<evidence type="ECO:0000313" key="2">
    <source>
        <dbReference type="EMBL" id="GAH97824.1"/>
    </source>
</evidence>
<dbReference type="EMBL" id="BARU01048614">
    <property type="protein sequence ID" value="GAH97824.1"/>
    <property type="molecule type" value="Genomic_DNA"/>
</dbReference>
<accession>X1L5W0</accession>